<dbReference type="InterPro" id="IPR058240">
    <property type="entry name" value="rSAM_sf"/>
</dbReference>
<dbReference type="InterPro" id="IPR007197">
    <property type="entry name" value="rSAM"/>
</dbReference>
<proteinExistence type="inferred from homology"/>
<reference evidence="18" key="2">
    <citation type="submission" date="2023-01" db="EMBL/GenBank/DDBJ databases">
        <authorList>
            <person name="Sun Q."/>
            <person name="Evtushenko L."/>
        </authorList>
    </citation>
    <scope>NUCLEOTIDE SEQUENCE</scope>
    <source>
        <strain evidence="18">VKM B-1513</strain>
    </source>
</reference>
<evidence type="ECO:0000256" key="13">
    <source>
        <dbReference type="ARBA" id="ARBA00048321"/>
    </source>
</evidence>
<comment type="pathway">
    <text evidence="2 14">Porphyrin-containing compound metabolism; protoporphyrin-IX biosynthesis; protoporphyrinogen-IX from coproporphyrinogen-III (AdoMet route): step 1/1.</text>
</comment>
<dbReference type="Pfam" id="PF04055">
    <property type="entry name" value="Radical_SAM"/>
    <property type="match status" value="1"/>
</dbReference>
<evidence type="ECO:0000256" key="16">
    <source>
        <dbReference type="PIRSR" id="PIRSR000167-2"/>
    </source>
</evidence>
<dbReference type="SUPFAM" id="SSF102114">
    <property type="entry name" value="Radical SAM enzymes"/>
    <property type="match status" value="1"/>
</dbReference>
<dbReference type="PIRSF" id="PIRSF000167">
    <property type="entry name" value="HemN"/>
    <property type="match status" value="1"/>
</dbReference>
<keyword evidence="6 14" id="KW-0963">Cytoplasm</keyword>
<evidence type="ECO:0000256" key="11">
    <source>
        <dbReference type="ARBA" id="ARBA00023014"/>
    </source>
</evidence>
<evidence type="ECO:0000256" key="2">
    <source>
        <dbReference type="ARBA" id="ARBA00004785"/>
    </source>
</evidence>
<evidence type="ECO:0000256" key="1">
    <source>
        <dbReference type="ARBA" id="ARBA00004496"/>
    </source>
</evidence>
<dbReference type="InterPro" id="IPR006638">
    <property type="entry name" value="Elp3/MiaA/NifB-like_rSAM"/>
</dbReference>
<evidence type="ECO:0000256" key="12">
    <source>
        <dbReference type="ARBA" id="ARBA00023244"/>
    </source>
</evidence>
<comment type="cofactor">
    <cofactor evidence="14 16">
        <name>[4Fe-4S] cluster</name>
        <dbReference type="ChEBI" id="CHEBI:49883"/>
    </cofactor>
    <text evidence="14 16">Binds 1 [4Fe-4S] cluster. The cluster is coordinated with 3 cysteines and an exchangeable S-adenosyl-L-methionine.</text>
</comment>
<dbReference type="GO" id="GO:0046872">
    <property type="term" value="F:metal ion binding"/>
    <property type="evidence" value="ECO:0007669"/>
    <property type="project" value="UniProtKB-KW"/>
</dbReference>
<evidence type="ECO:0000256" key="5">
    <source>
        <dbReference type="ARBA" id="ARBA00022485"/>
    </source>
</evidence>
<sequence length="445" mass="48997">MRTDTILKYAGERIPRYTSYPTAPHFTPDIGAVSFARWLGELDPAEPVSLYLHIPFCRTMCWYCGCHTKATRRLAPVEAYAEVLLKEIDTIANRTPGRLKVSHIHWGGGSPTYLPAPYFTALMDRLRHRFDVLDDAEVAVEVDPRIFSPEMAAAFGETGVNRASLGVQTFDEEVQRAVNRVQDRDCIEACVNLLRASGVTGINFDLLYGLPLQTVENCVASAETALEFAPDRFSVFGYAHVPHMKPHQKMIRDETLPGAAERLAQADAIAEALARGGHVQIGLDHFAYRTDPMAIALATGNLHRNFQGYTTDAATAIIGMGASAISWMPQGYIQNTTNNHEWERRVEAGDLPVARGYCLTPDDRLRRAIIERLMCHLDVDVDAIAAAAGTAFDMPDLSAFEHAGIISREGNRLAMNPGYRPLLRSVAAAFDAYLPTSTARHAVAV</sequence>
<dbReference type="GO" id="GO:0051539">
    <property type="term" value="F:4 iron, 4 sulfur cluster binding"/>
    <property type="evidence" value="ECO:0007669"/>
    <property type="project" value="UniProtKB-KW"/>
</dbReference>
<feature type="binding site" evidence="15">
    <location>
        <position position="325"/>
    </location>
    <ligand>
        <name>S-adenosyl-L-methionine</name>
        <dbReference type="ChEBI" id="CHEBI:59789"/>
        <label>1</label>
    </ligand>
</feature>
<evidence type="ECO:0000256" key="9">
    <source>
        <dbReference type="ARBA" id="ARBA00023002"/>
    </source>
</evidence>
<dbReference type="PANTHER" id="PTHR13932:SF6">
    <property type="entry name" value="OXYGEN-INDEPENDENT COPROPORPHYRINOGEN III OXIDASE"/>
    <property type="match status" value="1"/>
</dbReference>
<comment type="catalytic activity">
    <reaction evidence="13 14">
        <text>coproporphyrinogen III + 2 S-adenosyl-L-methionine = protoporphyrinogen IX + 2 5'-deoxyadenosine + 2 L-methionine + 2 CO2</text>
        <dbReference type="Rhea" id="RHEA:15425"/>
        <dbReference type="ChEBI" id="CHEBI:16526"/>
        <dbReference type="ChEBI" id="CHEBI:17319"/>
        <dbReference type="ChEBI" id="CHEBI:57307"/>
        <dbReference type="ChEBI" id="CHEBI:57309"/>
        <dbReference type="ChEBI" id="CHEBI:57844"/>
        <dbReference type="ChEBI" id="CHEBI:59789"/>
        <dbReference type="EC" id="1.3.98.3"/>
    </reaction>
</comment>
<accession>A0A9W6ILZ0</accession>
<dbReference type="EMBL" id="BSFE01000005">
    <property type="protein sequence ID" value="GLK52448.1"/>
    <property type="molecule type" value="Genomic_DNA"/>
</dbReference>
<dbReference type="Gene3D" id="1.10.10.920">
    <property type="match status" value="1"/>
</dbReference>
<feature type="binding site" evidence="16">
    <location>
        <position position="61"/>
    </location>
    <ligand>
        <name>[4Fe-4S] cluster</name>
        <dbReference type="ChEBI" id="CHEBI:49883"/>
        <note>4Fe-4S-S-AdoMet</note>
    </ligand>
</feature>
<dbReference type="RefSeq" id="WP_271186817.1">
    <property type="nucleotide sequence ID" value="NZ_BSFE01000005.1"/>
</dbReference>
<feature type="binding site" evidence="15">
    <location>
        <position position="180"/>
    </location>
    <ligand>
        <name>S-adenosyl-L-methionine</name>
        <dbReference type="ChEBI" id="CHEBI:59789"/>
        <label>2</label>
    </ligand>
</feature>
<organism evidence="18 19">
    <name type="scientific">Maricaulis virginensis</name>
    <dbReference type="NCBI Taxonomy" id="144022"/>
    <lineage>
        <taxon>Bacteria</taxon>
        <taxon>Pseudomonadati</taxon>
        <taxon>Pseudomonadota</taxon>
        <taxon>Alphaproteobacteria</taxon>
        <taxon>Maricaulales</taxon>
        <taxon>Maricaulaceae</taxon>
        <taxon>Maricaulis</taxon>
    </lineage>
</organism>
<comment type="subcellular location">
    <subcellularLocation>
        <location evidence="1 14">Cytoplasm</location>
    </subcellularLocation>
</comment>
<evidence type="ECO:0000256" key="3">
    <source>
        <dbReference type="ARBA" id="ARBA00005493"/>
    </source>
</evidence>
<dbReference type="PROSITE" id="PS51918">
    <property type="entry name" value="RADICAL_SAM"/>
    <property type="match status" value="1"/>
</dbReference>
<dbReference type="EC" id="1.3.98.3" evidence="14"/>
<evidence type="ECO:0000313" key="19">
    <source>
        <dbReference type="Proteomes" id="UP001143486"/>
    </source>
</evidence>
<dbReference type="PANTHER" id="PTHR13932">
    <property type="entry name" value="COPROPORPHYRINIGEN III OXIDASE"/>
    <property type="match status" value="1"/>
</dbReference>
<keyword evidence="8 14" id="KW-0479">Metal-binding</keyword>
<keyword evidence="7 14" id="KW-0949">S-adenosyl-L-methionine</keyword>
<dbReference type="SFLD" id="SFLDS00029">
    <property type="entry name" value="Radical_SAM"/>
    <property type="match status" value="1"/>
</dbReference>
<dbReference type="InterPro" id="IPR013785">
    <property type="entry name" value="Aldolase_TIM"/>
</dbReference>
<comment type="subunit">
    <text evidence="4">Monomer.</text>
</comment>
<keyword evidence="9 14" id="KW-0560">Oxidoreductase</keyword>
<feature type="binding site" evidence="15">
    <location>
        <position position="239"/>
    </location>
    <ligand>
        <name>S-adenosyl-L-methionine</name>
        <dbReference type="ChEBI" id="CHEBI:59789"/>
        <label>2</label>
    </ligand>
</feature>
<evidence type="ECO:0000256" key="8">
    <source>
        <dbReference type="ARBA" id="ARBA00022723"/>
    </source>
</evidence>
<keyword evidence="11 14" id="KW-0411">Iron-sulfur</keyword>
<evidence type="ECO:0000256" key="7">
    <source>
        <dbReference type="ARBA" id="ARBA00022691"/>
    </source>
</evidence>
<dbReference type="GO" id="GO:0004109">
    <property type="term" value="F:coproporphyrinogen oxidase activity"/>
    <property type="evidence" value="ECO:0007669"/>
    <property type="project" value="InterPro"/>
</dbReference>
<keyword evidence="5 14" id="KW-0004">4Fe-4S</keyword>
<feature type="binding site" evidence="16">
    <location>
        <position position="57"/>
    </location>
    <ligand>
        <name>[4Fe-4S] cluster</name>
        <dbReference type="ChEBI" id="CHEBI:49883"/>
        <note>4Fe-4S-S-AdoMet</note>
    </ligand>
</feature>
<evidence type="ECO:0000259" key="17">
    <source>
        <dbReference type="PROSITE" id="PS51918"/>
    </source>
</evidence>
<dbReference type="InterPro" id="IPR034505">
    <property type="entry name" value="Coproporphyrinogen-III_oxidase"/>
</dbReference>
<feature type="domain" description="Radical SAM core" evidence="17">
    <location>
        <begin position="42"/>
        <end position="278"/>
    </location>
</feature>
<dbReference type="GO" id="GO:0006782">
    <property type="term" value="P:protoporphyrinogen IX biosynthetic process"/>
    <property type="evidence" value="ECO:0007669"/>
    <property type="project" value="TreeGrafter"/>
</dbReference>
<protein>
    <recommendedName>
        <fullName evidence="14">Coproporphyrinogen-III oxidase</fullName>
        <ecNumber evidence="14">1.3.98.3</ecNumber>
    </recommendedName>
</protein>
<dbReference type="SFLD" id="SFLDG01065">
    <property type="entry name" value="anaerobic_coproporphyrinogen-I"/>
    <property type="match status" value="1"/>
</dbReference>
<keyword evidence="19" id="KW-1185">Reference proteome</keyword>
<keyword evidence="12 14" id="KW-0627">Porphyrin biosynthesis</keyword>
<keyword evidence="10 14" id="KW-0408">Iron</keyword>
<feature type="binding site" evidence="16">
    <location>
        <position position="64"/>
    </location>
    <ligand>
        <name>[4Fe-4S] cluster</name>
        <dbReference type="ChEBI" id="CHEBI:49883"/>
        <note>4Fe-4S-S-AdoMet</note>
    </ligand>
</feature>
<dbReference type="InterPro" id="IPR004558">
    <property type="entry name" value="Coprogen_oxidase_HemN"/>
</dbReference>
<dbReference type="GO" id="GO:0005737">
    <property type="term" value="C:cytoplasm"/>
    <property type="evidence" value="ECO:0007669"/>
    <property type="project" value="UniProtKB-SubCell"/>
</dbReference>
<feature type="binding site" evidence="15">
    <location>
        <position position="108"/>
    </location>
    <ligand>
        <name>S-adenosyl-L-methionine</name>
        <dbReference type="ChEBI" id="CHEBI:59789"/>
        <label>1</label>
    </ligand>
</feature>
<reference evidence="18" key="1">
    <citation type="journal article" date="2014" name="Int. J. Syst. Evol. Microbiol.">
        <title>Complete genome sequence of Corynebacterium casei LMG S-19264T (=DSM 44701T), isolated from a smear-ripened cheese.</title>
        <authorList>
            <consortium name="US DOE Joint Genome Institute (JGI-PGF)"/>
            <person name="Walter F."/>
            <person name="Albersmeier A."/>
            <person name="Kalinowski J."/>
            <person name="Ruckert C."/>
        </authorList>
    </citation>
    <scope>NUCLEOTIDE SEQUENCE</scope>
    <source>
        <strain evidence="18">VKM B-1513</strain>
    </source>
</reference>
<evidence type="ECO:0000256" key="15">
    <source>
        <dbReference type="PIRSR" id="PIRSR000167-1"/>
    </source>
</evidence>
<comment type="similarity">
    <text evidence="3 14">Belongs to the anaerobic coproporphyrinogen-III oxidase family.</text>
</comment>
<evidence type="ECO:0000256" key="14">
    <source>
        <dbReference type="PIRNR" id="PIRNR000167"/>
    </source>
</evidence>
<feature type="binding site" evidence="15">
    <location>
        <position position="168"/>
    </location>
    <ligand>
        <name>S-adenosyl-L-methionine</name>
        <dbReference type="ChEBI" id="CHEBI:59789"/>
        <label>2</label>
    </ligand>
</feature>
<comment type="caution">
    <text evidence="18">The sequence shown here is derived from an EMBL/GenBank/DDBJ whole genome shotgun (WGS) entry which is preliminary data.</text>
</comment>
<dbReference type="Proteomes" id="UP001143486">
    <property type="component" value="Unassembled WGS sequence"/>
</dbReference>
<dbReference type="AlphaFoldDB" id="A0A9W6ILZ0"/>
<evidence type="ECO:0000256" key="10">
    <source>
        <dbReference type="ARBA" id="ARBA00023004"/>
    </source>
</evidence>
<feature type="binding site" evidence="15">
    <location>
        <position position="141"/>
    </location>
    <ligand>
        <name>S-adenosyl-L-methionine</name>
        <dbReference type="ChEBI" id="CHEBI:59789"/>
        <label>1</label>
    </ligand>
</feature>
<dbReference type="Gene3D" id="3.20.20.70">
    <property type="entry name" value="Aldolase class I"/>
    <property type="match status" value="1"/>
</dbReference>
<evidence type="ECO:0000256" key="4">
    <source>
        <dbReference type="ARBA" id="ARBA00011245"/>
    </source>
</evidence>
<feature type="binding site" evidence="15">
    <location>
        <position position="205"/>
    </location>
    <ligand>
        <name>S-adenosyl-L-methionine</name>
        <dbReference type="ChEBI" id="CHEBI:59789"/>
        <label>2</label>
    </ligand>
</feature>
<evidence type="ECO:0000256" key="6">
    <source>
        <dbReference type="ARBA" id="ARBA00022490"/>
    </source>
</evidence>
<feature type="binding site" evidence="15">
    <location>
        <position position="51"/>
    </location>
    <ligand>
        <name>S-adenosyl-L-methionine</name>
        <dbReference type="ChEBI" id="CHEBI:59789"/>
        <label>1</label>
    </ligand>
</feature>
<name>A0A9W6ILZ0_9PROT</name>
<feature type="binding site" evidence="15">
    <location>
        <begin position="63"/>
        <end position="65"/>
    </location>
    <ligand>
        <name>S-adenosyl-L-methionine</name>
        <dbReference type="ChEBI" id="CHEBI:59789"/>
        <label>2</label>
    </ligand>
</feature>
<gene>
    <name evidence="18" type="primary">hemN_2</name>
    <name evidence="18" type="ORF">GCM10017621_19560</name>
</gene>
<dbReference type="NCBIfam" id="TIGR00538">
    <property type="entry name" value="hemN"/>
    <property type="match status" value="1"/>
</dbReference>
<dbReference type="GO" id="GO:0051989">
    <property type="term" value="F:coproporphyrinogen dehydrogenase activity"/>
    <property type="evidence" value="ECO:0007669"/>
    <property type="project" value="UniProtKB-EC"/>
</dbReference>
<evidence type="ECO:0000313" key="18">
    <source>
        <dbReference type="EMBL" id="GLK52448.1"/>
    </source>
</evidence>
<dbReference type="SMART" id="SM00729">
    <property type="entry name" value="Elp3"/>
    <property type="match status" value="1"/>
</dbReference>